<keyword evidence="1" id="KW-0677">Repeat</keyword>
<feature type="domain" description="NACHT" evidence="3">
    <location>
        <begin position="80"/>
        <end position="233"/>
    </location>
</feature>
<dbReference type="InterPro" id="IPR056884">
    <property type="entry name" value="NPHP3-like_N"/>
</dbReference>
<dbReference type="PANTHER" id="PTHR10039">
    <property type="entry name" value="AMELOGENIN"/>
    <property type="match status" value="1"/>
</dbReference>
<dbReference type="PROSITE" id="PS50837">
    <property type="entry name" value="NACHT"/>
    <property type="match status" value="1"/>
</dbReference>
<dbReference type="InterPro" id="IPR007111">
    <property type="entry name" value="NACHT_NTPase"/>
</dbReference>
<gene>
    <name evidence="4" type="ORF">NA56DRAFT_17484</name>
</gene>
<evidence type="ECO:0000313" key="4">
    <source>
        <dbReference type="EMBL" id="PMD28571.1"/>
    </source>
</evidence>
<reference evidence="4 5" key="1">
    <citation type="submission" date="2016-05" db="EMBL/GenBank/DDBJ databases">
        <title>A degradative enzymes factory behind the ericoid mycorrhizal symbiosis.</title>
        <authorList>
            <consortium name="DOE Joint Genome Institute"/>
            <person name="Martino E."/>
            <person name="Morin E."/>
            <person name="Grelet G."/>
            <person name="Kuo A."/>
            <person name="Kohler A."/>
            <person name="Daghino S."/>
            <person name="Barry K."/>
            <person name="Choi C."/>
            <person name="Cichocki N."/>
            <person name="Clum A."/>
            <person name="Copeland A."/>
            <person name="Hainaut M."/>
            <person name="Haridas S."/>
            <person name="Labutti K."/>
            <person name="Lindquist E."/>
            <person name="Lipzen A."/>
            <person name="Khouja H.-R."/>
            <person name="Murat C."/>
            <person name="Ohm R."/>
            <person name="Olson A."/>
            <person name="Spatafora J."/>
            <person name="Veneault-Fourrey C."/>
            <person name="Henrissat B."/>
            <person name="Grigoriev I."/>
            <person name="Martin F."/>
            <person name="Perotto S."/>
        </authorList>
    </citation>
    <scope>NUCLEOTIDE SEQUENCE [LARGE SCALE GENOMIC DNA]</scope>
    <source>
        <strain evidence="4 5">UAMH 7357</strain>
    </source>
</reference>
<dbReference type="InterPro" id="IPR027417">
    <property type="entry name" value="P-loop_NTPase"/>
</dbReference>
<dbReference type="Pfam" id="PF24883">
    <property type="entry name" value="NPHP3_N"/>
    <property type="match status" value="1"/>
</dbReference>
<dbReference type="OrthoDB" id="538223at2759"/>
<evidence type="ECO:0000259" key="3">
    <source>
        <dbReference type="PROSITE" id="PS50837"/>
    </source>
</evidence>
<sequence length="518" mass="59119">MIERGTCSAPQITGNIHDFKYAPPIIANRRLMELLQTNPHEYKTRIEPKCHHDRPLDPALSEWIFNDPNFKAWRDRTGSQLLWINGEAGKGKTMLLASIINKMLPTKKQSDKSSCQPVVVSYFFCAYNDETVNKATAVLRGLIYFLVEHMNDGKVLELQERLEHVNARPILALSIILADLVGMLREIEKTVYLIIDALDECNKAELEELLGQILRIASQHDNVRWLVSSREDSVIRSKLGSKGTRQFQLDLNNKNIASAIDTYIDNTLSNIKLLRHKIPLRVQVRDKIYKKSNANFLWASCACSRVSLHCEVKGADENFEKSLLQMLEGAPPQPHHMETIKMLELGNQKHDLFKEEGSKHYYQLDKAIPWYEEAIVAACRTNPDYRTGIITACICLAECHSEFFHKDSLLHSEKSDKVRTAMKYVNKAQDFLAEQKPQDKALLRRATLENATLDAQMVLIDKELLEAGAAAATLRARCKEAKNQLSTLKKGYKKDGDQKSARWADYWLNQLDMAKKEL</sequence>
<dbReference type="Gene3D" id="3.40.50.300">
    <property type="entry name" value="P-loop containing nucleotide triphosphate hydrolases"/>
    <property type="match status" value="1"/>
</dbReference>
<accession>A0A2J6QQP3</accession>
<evidence type="ECO:0000256" key="2">
    <source>
        <dbReference type="SAM" id="Coils"/>
    </source>
</evidence>
<dbReference type="PANTHER" id="PTHR10039:SF14">
    <property type="entry name" value="NACHT DOMAIN-CONTAINING PROTEIN"/>
    <property type="match status" value="1"/>
</dbReference>
<proteinExistence type="predicted"/>
<evidence type="ECO:0000256" key="1">
    <source>
        <dbReference type="ARBA" id="ARBA00022737"/>
    </source>
</evidence>
<dbReference type="SUPFAM" id="SSF52540">
    <property type="entry name" value="P-loop containing nucleoside triphosphate hydrolases"/>
    <property type="match status" value="1"/>
</dbReference>
<name>A0A2J6QQP3_9HELO</name>
<dbReference type="EMBL" id="KZ613464">
    <property type="protein sequence ID" value="PMD28571.1"/>
    <property type="molecule type" value="Genomic_DNA"/>
</dbReference>
<protein>
    <recommendedName>
        <fullName evidence="3">NACHT domain-containing protein</fullName>
    </recommendedName>
</protein>
<dbReference type="STRING" id="1745343.A0A2J6QQP3"/>
<evidence type="ECO:0000313" key="5">
    <source>
        <dbReference type="Proteomes" id="UP000235672"/>
    </source>
</evidence>
<keyword evidence="5" id="KW-1185">Reference proteome</keyword>
<organism evidence="4 5">
    <name type="scientific">Hyaloscypha hepaticicola</name>
    <dbReference type="NCBI Taxonomy" id="2082293"/>
    <lineage>
        <taxon>Eukaryota</taxon>
        <taxon>Fungi</taxon>
        <taxon>Dikarya</taxon>
        <taxon>Ascomycota</taxon>
        <taxon>Pezizomycotina</taxon>
        <taxon>Leotiomycetes</taxon>
        <taxon>Helotiales</taxon>
        <taxon>Hyaloscyphaceae</taxon>
        <taxon>Hyaloscypha</taxon>
    </lineage>
</organism>
<dbReference type="AlphaFoldDB" id="A0A2J6QQP3"/>
<feature type="coiled-coil region" evidence="2">
    <location>
        <begin position="464"/>
        <end position="491"/>
    </location>
</feature>
<dbReference type="Proteomes" id="UP000235672">
    <property type="component" value="Unassembled WGS sequence"/>
</dbReference>
<keyword evidence="2" id="KW-0175">Coiled coil</keyword>